<keyword evidence="5" id="KW-0249">Electron transport</keyword>
<dbReference type="FunFam" id="3.40.50.80:FF:000004">
    <property type="entry name" value="NADPH oxidase isoform 2"/>
    <property type="match status" value="1"/>
</dbReference>
<dbReference type="InterPro" id="IPR013112">
    <property type="entry name" value="FAD-bd_8"/>
</dbReference>
<evidence type="ECO:0000256" key="3">
    <source>
        <dbReference type="ARBA" id="ARBA00022692"/>
    </source>
</evidence>
<comment type="subcellular location">
    <subcellularLocation>
        <location evidence="1">Membrane</location>
        <topology evidence="1">Multi-pass membrane protein</topology>
    </subcellularLocation>
</comment>
<evidence type="ECO:0000256" key="4">
    <source>
        <dbReference type="ARBA" id="ARBA00022723"/>
    </source>
</evidence>
<evidence type="ECO:0000256" key="6">
    <source>
        <dbReference type="ARBA" id="ARBA00022989"/>
    </source>
</evidence>
<dbReference type="PANTHER" id="PTHR11972:SF153">
    <property type="entry name" value="SUPEROXIDE-GENERATING NADPH OXIDASE HEAVY CHAIN SUBUNIT A"/>
    <property type="match status" value="1"/>
</dbReference>
<dbReference type="SUPFAM" id="SSF52343">
    <property type="entry name" value="Ferredoxin reductase-like, C-terminal NADP-linked domain"/>
    <property type="match status" value="1"/>
</dbReference>
<dbReference type="SFLD" id="SFLDG01169">
    <property type="entry name" value="NADPH_oxidase_subgroup_(NOX)"/>
    <property type="match status" value="1"/>
</dbReference>
<keyword evidence="8" id="KW-0408">Iron</keyword>
<dbReference type="InterPro" id="IPR050369">
    <property type="entry name" value="RBOH/FRE"/>
</dbReference>
<dbReference type="GO" id="GO:0046872">
    <property type="term" value="F:metal ion binding"/>
    <property type="evidence" value="ECO:0007669"/>
    <property type="project" value="UniProtKB-KW"/>
</dbReference>
<dbReference type="InterPro" id="IPR013130">
    <property type="entry name" value="Fe3_Rdtase_TM_dom"/>
</dbReference>
<evidence type="ECO:0000256" key="2">
    <source>
        <dbReference type="ARBA" id="ARBA00022617"/>
    </source>
</evidence>
<dbReference type="Gene3D" id="2.40.30.10">
    <property type="entry name" value="Translation factors"/>
    <property type="match status" value="1"/>
</dbReference>
<evidence type="ECO:0000313" key="14">
    <source>
        <dbReference type="Proteomes" id="UP000193144"/>
    </source>
</evidence>
<feature type="domain" description="FAD-binding FR-type" evidence="12">
    <location>
        <begin position="270"/>
        <end position="391"/>
    </location>
</feature>
<feature type="transmembrane region" description="Helical" evidence="11">
    <location>
        <begin position="136"/>
        <end position="156"/>
    </location>
</feature>
<keyword evidence="10 11" id="KW-0472">Membrane</keyword>
<feature type="transmembrane region" description="Helical" evidence="11">
    <location>
        <begin position="53"/>
        <end position="75"/>
    </location>
</feature>
<dbReference type="InterPro" id="IPR013121">
    <property type="entry name" value="Fe_red_NAD-bd_6"/>
</dbReference>
<dbReference type="AlphaFoldDB" id="A0A1Y1ZP31"/>
<keyword evidence="14" id="KW-1185">Reference proteome</keyword>
<dbReference type="SFLD" id="SFLDG01168">
    <property type="entry name" value="Ferric_reductase_subgroup_(FRE"/>
    <property type="match status" value="1"/>
</dbReference>
<dbReference type="EMBL" id="MCFA01000055">
    <property type="protein sequence ID" value="ORY12001.1"/>
    <property type="molecule type" value="Genomic_DNA"/>
</dbReference>
<dbReference type="OrthoDB" id="167398at2759"/>
<dbReference type="GO" id="GO:0016175">
    <property type="term" value="F:superoxide-generating NAD(P)H oxidase activity"/>
    <property type="evidence" value="ECO:0007669"/>
    <property type="project" value="TreeGrafter"/>
</dbReference>
<gene>
    <name evidence="13" type="ORF">BCR34DRAFT_600938</name>
</gene>
<accession>A0A1Y1ZP31</accession>
<dbReference type="GO" id="GO:0006811">
    <property type="term" value="P:monoatomic ion transport"/>
    <property type="evidence" value="ECO:0007669"/>
    <property type="project" value="UniProtKB-KW"/>
</dbReference>
<dbReference type="PROSITE" id="PS51384">
    <property type="entry name" value="FAD_FR"/>
    <property type="match status" value="1"/>
</dbReference>
<dbReference type="PANTHER" id="PTHR11972">
    <property type="entry name" value="NADPH OXIDASE"/>
    <property type="match status" value="1"/>
</dbReference>
<proteinExistence type="predicted"/>
<dbReference type="Proteomes" id="UP000193144">
    <property type="component" value="Unassembled WGS sequence"/>
</dbReference>
<dbReference type="InterPro" id="IPR039261">
    <property type="entry name" value="FNR_nucleotide-bd"/>
</dbReference>
<feature type="transmembrane region" description="Helical" evidence="11">
    <location>
        <begin position="95"/>
        <end position="116"/>
    </location>
</feature>
<keyword evidence="9" id="KW-0813">Transport</keyword>
<keyword evidence="7" id="KW-0560">Oxidoreductase</keyword>
<sequence length="559" mass="64309">MSAYSSLTGRERSRWPPLTRMLMSGEMSDEAPRQLYLKEKIDRWMVNEGYRRLFVFVFIVLHFMVFIFGMMNYGLTEKSVGARNRFGFTFPVARSAALVLHVDISLILFPVCRNLISMVRRTPLNGIIPFDKNITFHKLVGWSIFFFSWVHTIAHWNNLGRFAAANKLGFVGFLLANLVTGPGWTGYVMLVALCAMVWTAVEKYRRANFERFWYTHHLFIFFFVFWSIHGAFCMITPDFAPFCDGIGVFWEYWMYGGFAYLAERVAREMRGRHRTFVSKVIQHPSNVVEVQIKKEHTKTQAGQYIFLCCPEVSIWQYHPFTLTSAPEEDYISVHIRMVGNFTKAFGKALGCDLERKGGGKGEKEIADNQGELRKILPRVYIDGPFGSASEDVFKFEIAVLVGAGIGVTPFASILKSIWYRMNYPQGKTRLRKVYFFWICRDFGSFEWFRSLLLAIEAQDLEDHIEIHTYLTAKIKADDATNIMINDANAEQDAITGLRAPTNFGRPNWDMIFKSIRKIHAPAEAGVFFCGPKALGSTLHIKCNMYSEPGFNFVWGKENF</sequence>
<keyword evidence="6 11" id="KW-1133">Transmembrane helix</keyword>
<protein>
    <submittedName>
        <fullName evidence="13">Ferric reductase NAD binding domain-domain-containing protein</fullName>
    </submittedName>
</protein>
<dbReference type="Gene3D" id="3.40.50.80">
    <property type="entry name" value="Nucleotide-binding domain of ferredoxin-NADP reductase (FNR) module"/>
    <property type="match status" value="1"/>
</dbReference>
<dbReference type="GO" id="GO:0006952">
    <property type="term" value="P:defense response"/>
    <property type="evidence" value="ECO:0007669"/>
    <property type="project" value="TreeGrafter"/>
</dbReference>
<dbReference type="InterPro" id="IPR017927">
    <property type="entry name" value="FAD-bd_FR_type"/>
</dbReference>
<name>A0A1Y1ZP31_9PLEO</name>
<evidence type="ECO:0000256" key="7">
    <source>
        <dbReference type="ARBA" id="ARBA00023002"/>
    </source>
</evidence>
<evidence type="ECO:0000259" key="12">
    <source>
        <dbReference type="PROSITE" id="PS51384"/>
    </source>
</evidence>
<evidence type="ECO:0000256" key="9">
    <source>
        <dbReference type="ARBA" id="ARBA00023065"/>
    </source>
</evidence>
<keyword evidence="4" id="KW-0479">Metal-binding</keyword>
<evidence type="ECO:0000256" key="10">
    <source>
        <dbReference type="ARBA" id="ARBA00023136"/>
    </source>
</evidence>
<dbReference type="Pfam" id="PF08030">
    <property type="entry name" value="NAD_binding_6"/>
    <property type="match status" value="1"/>
</dbReference>
<evidence type="ECO:0000256" key="8">
    <source>
        <dbReference type="ARBA" id="ARBA00023004"/>
    </source>
</evidence>
<dbReference type="GO" id="GO:0042554">
    <property type="term" value="P:superoxide anion generation"/>
    <property type="evidence" value="ECO:0007669"/>
    <property type="project" value="TreeGrafter"/>
</dbReference>
<dbReference type="STRING" id="1231657.A0A1Y1ZP31"/>
<evidence type="ECO:0000256" key="1">
    <source>
        <dbReference type="ARBA" id="ARBA00004141"/>
    </source>
</evidence>
<keyword evidence="2" id="KW-0349">Heme</keyword>
<dbReference type="SFLD" id="SFLDS00052">
    <property type="entry name" value="Ferric_Reductase_Domain"/>
    <property type="match status" value="1"/>
</dbReference>
<keyword evidence="3 11" id="KW-0812">Transmembrane</keyword>
<dbReference type="CDD" id="cd06186">
    <property type="entry name" value="NOX_Duox_like_FAD_NADP"/>
    <property type="match status" value="1"/>
</dbReference>
<keyword evidence="9" id="KW-0406">Ion transport</keyword>
<evidence type="ECO:0000256" key="11">
    <source>
        <dbReference type="SAM" id="Phobius"/>
    </source>
</evidence>
<organism evidence="13 14">
    <name type="scientific">Clohesyomyces aquaticus</name>
    <dbReference type="NCBI Taxonomy" id="1231657"/>
    <lineage>
        <taxon>Eukaryota</taxon>
        <taxon>Fungi</taxon>
        <taxon>Dikarya</taxon>
        <taxon>Ascomycota</taxon>
        <taxon>Pezizomycotina</taxon>
        <taxon>Dothideomycetes</taxon>
        <taxon>Pleosporomycetidae</taxon>
        <taxon>Pleosporales</taxon>
        <taxon>Lindgomycetaceae</taxon>
        <taxon>Clohesyomyces</taxon>
    </lineage>
</organism>
<reference evidence="13 14" key="1">
    <citation type="submission" date="2016-07" db="EMBL/GenBank/DDBJ databases">
        <title>Pervasive Adenine N6-methylation of Active Genes in Fungi.</title>
        <authorList>
            <consortium name="DOE Joint Genome Institute"/>
            <person name="Mondo S.J."/>
            <person name="Dannebaum R.O."/>
            <person name="Kuo R.C."/>
            <person name="Labutti K."/>
            <person name="Haridas S."/>
            <person name="Kuo A."/>
            <person name="Salamov A."/>
            <person name="Ahrendt S.R."/>
            <person name="Lipzen A."/>
            <person name="Sullivan W."/>
            <person name="Andreopoulos W.B."/>
            <person name="Clum A."/>
            <person name="Lindquist E."/>
            <person name="Daum C."/>
            <person name="Ramamoorthy G.K."/>
            <person name="Gryganskyi A."/>
            <person name="Culley D."/>
            <person name="Magnuson J.K."/>
            <person name="James T.Y."/>
            <person name="O'Malley M.A."/>
            <person name="Stajich J.E."/>
            <person name="Spatafora J.W."/>
            <person name="Visel A."/>
            <person name="Grigoriev I.V."/>
        </authorList>
    </citation>
    <scope>NUCLEOTIDE SEQUENCE [LARGE SCALE GENOMIC DNA]</scope>
    <source>
        <strain evidence="13 14">CBS 115471</strain>
    </source>
</reference>
<dbReference type="FunFam" id="2.40.30.10:FF:000103">
    <property type="entry name" value="NADPH oxidase 2"/>
    <property type="match status" value="1"/>
</dbReference>
<evidence type="ECO:0000313" key="13">
    <source>
        <dbReference type="EMBL" id="ORY12001.1"/>
    </source>
</evidence>
<dbReference type="Pfam" id="PF08022">
    <property type="entry name" value="FAD_binding_8"/>
    <property type="match status" value="1"/>
</dbReference>
<dbReference type="InterPro" id="IPR017938">
    <property type="entry name" value="Riboflavin_synthase-like_b-brl"/>
</dbReference>
<dbReference type="GO" id="GO:0043020">
    <property type="term" value="C:NADPH oxidase complex"/>
    <property type="evidence" value="ECO:0007669"/>
    <property type="project" value="TreeGrafter"/>
</dbReference>
<dbReference type="Pfam" id="PF01794">
    <property type="entry name" value="Ferric_reduct"/>
    <property type="match status" value="1"/>
</dbReference>
<dbReference type="SUPFAM" id="SSF63380">
    <property type="entry name" value="Riboflavin synthase domain-like"/>
    <property type="match status" value="1"/>
</dbReference>
<feature type="transmembrane region" description="Helical" evidence="11">
    <location>
        <begin position="213"/>
        <end position="232"/>
    </location>
</feature>
<evidence type="ECO:0000256" key="5">
    <source>
        <dbReference type="ARBA" id="ARBA00022982"/>
    </source>
</evidence>
<comment type="caution">
    <text evidence="13">The sequence shown here is derived from an EMBL/GenBank/DDBJ whole genome shotgun (WGS) entry which is preliminary data.</text>
</comment>
<feature type="transmembrane region" description="Helical" evidence="11">
    <location>
        <begin position="168"/>
        <end position="201"/>
    </location>
</feature>